<keyword evidence="2" id="KW-1185">Reference proteome</keyword>
<gene>
    <name evidence="1" type="ORF">OYT1_ch2664</name>
</gene>
<evidence type="ECO:0000313" key="1">
    <source>
        <dbReference type="EMBL" id="BBE52171.1"/>
    </source>
</evidence>
<dbReference type="EMBL" id="AP018738">
    <property type="protein sequence ID" value="BBE52171.1"/>
    <property type="molecule type" value="Genomic_DNA"/>
</dbReference>
<dbReference type="KEGG" id="fam:OYT1_ch2664"/>
<dbReference type="Proteomes" id="UP000033070">
    <property type="component" value="Chromosome"/>
</dbReference>
<accession>A0A2Z6GEY2</accession>
<name>A0A2Z6GEY2_9PROT</name>
<dbReference type="OrthoDB" id="5366218at2"/>
<dbReference type="AlphaFoldDB" id="A0A2Z6GEY2"/>
<protein>
    <recommendedName>
        <fullName evidence="3">Integrase</fullName>
    </recommendedName>
</protein>
<sequence length="646" mass="73162">MNKSAAPIFSTRLTVTIKLPLDKNVRILNPEQVILKIGSNTYDFGAFCYALRSRKKRNIHKPGEVVLGSFLRQRPRQILQLIRALSHLITDGGKRMATVNAYAQSLKAFLDWADTNEKSDCLSGGDATRDTYLAWAKDTGERYRRQEFGAVWHNHRLQYIEELLEASTGGENLHRGVRKVKYSRSSNGGTDPLAPLDFAHAIALNQALFDGLCDLVLKQMTFPYKLMLPATLGWSENHLWVFPSQTWRMVPYQWDAERGKRTKNCWAYDYAAGRLATTDEIEHRYAGRFRSERRKVAKRLIAQAQARIDSANANARDRVRIMLGMYAHNAFLFLFYCNTGANESVVREIETDGEIDTTTLNQKFRSIKFRAGSKPITLTVPAAFMPSLRRFMELRRFLLGDKPFPYLFFTLGFLNAKPAGQIGSNSLYSLYKSLLRVIDPKLPRMGSRKLRASVADWYQRHHDASVTAKVLQNSEQTTQKRYDAGSATDHREELSLFMNSVSESAKKLRVLPITAVVDTRPLEEGGRCDNFGHPDAMANHVPVKPNCKDSQGCLFCTHRVLIACEEDARKVASAAFVMEQVILGPKHEEALRPLIAKCDQDLEKIAAFGNCRAMTDRVLKDVFENGNLTPFFADKYQLFLELGVIA</sequence>
<dbReference type="STRING" id="1188319.OYT1_02258"/>
<reference evidence="1 2" key="1">
    <citation type="submission" date="2018-06" db="EMBL/GenBank/DDBJ databases">
        <title>OYT1 Genome Sequencing.</title>
        <authorList>
            <person name="Kato S."/>
            <person name="Itoh T."/>
            <person name="Ohkuma M."/>
        </authorList>
    </citation>
    <scope>NUCLEOTIDE SEQUENCE [LARGE SCALE GENOMIC DNA]</scope>
    <source>
        <strain evidence="1 2">OYT1</strain>
    </source>
</reference>
<organism evidence="1 2">
    <name type="scientific">Ferriphaselus amnicola</name>
    <dbReference type="NCBI Taxonomy" id="1188319"/>
    <lineage>
        <taxon>Bacteria</taxon>
        <taxon>Pseudomonadati</taxon>
        <taxon>Pseudomonadota</taxon>
        <taxon>Betaproteobacteria</taxon>
        <taxon>Nitrosomonadales</taxon>
        <taxon>Gallionellaceae</taxon>
        <taxon>Ferriphaselus</taxon>
    </lineage>
</organism>
<proteinExistence type="predicted"/>
<dbReference type="RefSeq" id="WP_062627351.1">
    <property type="nucleotide sequence ID" value="NZ_AP018738.1"/>
</dbReference>
<evidence type="ECO:0000313" key="2">
    <source>
        <dbReference type="Proteomes" id="UP000033070"/>
    </source>
</evidence>
<evidence type="ECO:0008006" key="3">
    <source>
        <dbReference type="Google" id="ProtNLM"/>
    </source>
</evidence>